<dbReference type="GO" id="GO:0047372">
    <property type="term" value="F:monoacylglycerol lipase activity"/>
    <property type="evidence" value="ECO:0007669"/>
    <property type="project" value="TreeGrafter"/>
</dbReference>
<keyword evidence="2" id="KW-0443">Lipid metabolism</keyword>
<keyword evidence="5" id="KW-1185">Reference proteome</keyword>
<keyword evidence="2" id="KW-0442">Lipid degradation</keyword>
<organism evidence="4 5">
    <name type="scientific">Wickerhamomyces pijperi</name>
    <name type="common">Yeast</name>
    <name type="synonym">Pichia pijperi</name>
    <dbReference type="NCBI Taxonomy" id="599730"/>
    <lineage>
        <taxon>Eukaryota</taxon>
        <taxon>Fungi</taxon>
        <taxon>Dikarya</taxon>
        <taxon>Ascomycota</taxon>
        <taxon>Saccharomycotina</taxon>
        <taxon>Saccharomycetes</taxon>
        <taxon>Phaffomycetales</taxon>
        <taxon>Wickerhamomycetaceae</taxon>
        <taxon>Wickerhamomyces</taxon>
    </lineage>
</organism>
<dbReference type="GO" id="GO:0004622">
    <property type="term" value="F:phosphatidylcholine lysophospholipase activity"/>
    <property type="evidence" value="ECO:0007669"/>
    <property type="project" value="TreeGrafter"/>
</dbReference>
<protein>
    <recommendedName>
        <fullName evidence="3">DUF676 domain-containing protein</fullName>
    </recommendedName>
</protein>
<name>A0A9P8QD35_WICPI</name>
<dbReference type="InterPro" id="IPR007751">
    <property type="entry name" value="DUF676_lipase-like"/>
</dbReference>
<dbReference type="GO" id="GO:0005811">
    <property type="term" value="C:lipid droplet"/>
    <property type="evidence" value="ECO:0007669"/>
    <property type="project" value="TreeGrafter"/>
</dbReference>
<evidence type="ECO:0000259" key="3">
    <source>
        <dbReference type="Pfam" id="PF05057"/>
    </source>
</evidence>
<comment type="similarity">
    <text evidence="1">Belongs to the putative lipase ROG1 family.</text>
</comment>
<gene>
    <name evidence="4" type="ORF">WICPIJ_001791</name>
</gene>
<proteinExistence type="inferred from homology"/>
<reference evidence="4" key="1">
    <citation type="journal article" date="2021" name="Open Biol.">
        <title>Shared evolutionary footprints suggest mitochondrial oxidative damage underlies multiple complex I losses in fungi.</title>
        <authorList>
            <person name="Schikora-Tamarit M.A."/>
            <person name="Marcet-Houben M."/>
            <person name="Nosek J."/>
            <person name="Gabaldon T."/>
        </authorList>
    </citation>
    <scope>NUCLEOTIDE SEQUENCE</scope>
    <source>
        <strain evidence="4">CBS2887</strain>
    </source>
</reference>
<evidence type="ECO:0000313" key="5">
    <source>
        <dbReference type="Proteomes" id="UP000774326"/>
    </source>
</evidence>
<evidence type="ECO:0000313" key="4">
    <source>
        <dbReference type="EMBL" id="KAH3687234.1"/>
    </source>
</evidence>
<dbReference type="EMBL" id="JAEUBG010000915">
    <property type="protein sequence ID" value="KAH3687234.1"/>
    <property type="molecule type" value="Genomic_DNA"/>
</dbReference>
<dbReference type="OrthoDB" id="273452at2759"/>
<dbReference type="Gene3D" id="3.40.50.1820">
    <property type="entry name" value="alpha/beta hydrolase"/>
    <property type="match status" value="1"/>
</dbReference>
<sequence>MNESTPLVNSTKKAHLFVLVHGLWGGASHLKSIEQVLDSVLGEDEKISDHILTIKPKTSALLKTYDGIEIISKRMLLEVLNYIIEVQTEGYVPDKKKDKTRVKVSKISFVGYSLGGLVARHLIGQFESLGLFEHIEPYYYTSFASPHLGTWFFEKQFMNVIGSNLLGIVGAELFIEDGPKMLLQLSEGVFYQGLQRFKKRFAIANVRHDRSVAFYTSYITDISPFDAKWDEIKLGYEDASSVEVRGDIASPAFVDLNQTRMKTEEEIRADSVYSWRKVLKYSGIVAAMVVILPWWVPFVFTVTATTTVLSHAFVKYWYRGPTEAELRQLIKDLTKEVEEVIASEESYAVVNDQVQEALSETEGHDNIRKLRERVEETTESIIESAVNVREFNCKKTESGSIDSSDTNLRVAMETPEIKIQDLKFTDLSKFLNPDLSELKLLQGQLQDSRIKLPLDSTRLEILRNLNSLAWYKFAVHLDVLNAHNSVVARRGLNKANAQGISVVLNWSEILRDDLVKMDSNV</sequence>
<comment type="caution">
    <text evidence="4">The sequence shown here is derived from an EMBL/GenBank/DDBJ whole genome shotgun (WGS) entry which is preliminary data.</text>
</comment>
<dbReference type="Pfam" id="PF05057">
    <property type="entry name" value="DUF676"/>
    <property type="match status" value="1"/>
</dbReference>
<dbReference type="SUPFAM" id="SSF53474">
    <property type="entry name" value="alpha/beta-Hydrolases"/>
    <property type="match status" value="1"/>
</dbReference>
<feature type="domain" description="DUF676" evidence="3">
    <location>
        <begin position="11"/>
        <end position="216"/>
    </location>
</feature>
<dbReference type="InterPro" id="IPR029058">
    <property type="entry name" value="AB_hydrolase_fold"/>
</dbReference>
<reference evidence="4" key="2">
    <citation type="submission" date="2021-01" db="EMBL/GenBank/DDBJ databases">
        <authorList>
            <person name="Schikora-Tamarit M.A."/>
        </authorList>
    </citation>
    <scope>NUCLEOTIDE SEQUENCE</scope>
    <source>
        <strain evidence="4">CBS2887</strain>
    </source>
</reference>
<dbReference type="Proteomes" id="UP000774326">
    <property type="component" value="Unassembled WGS sequence"/>
</dbReference>
<evidence type="ECO:0000256" key="1">
    <source>
        <dbReference type="ARBA" id="ARBA00007920"/>
    </source>
</evidence>
<dbReference type="GO" id="GO:0016042">
    <property type="term" value="P:lipid catabolic process"/>
    <property type="evidence" value="ECO:0007669"/>
    <property type="project" value="UniProtKB-KW"/>
</dbReference>
<accession>A0A9P8QD35</accession>
<dbReference type="PANTHER" id="PTHR12482">
    <property type="entry name" value="LIPASE ROG1-RELATED-RELATED"/>
    <property type="match status" value="1"/>
</dbReference>
<evidence type="ECO:0000256" key="2">
    <source>
        <dbReference type="ARBA" id="ARBA00022963"/>
    </source>
</evidence>
<dbReference type="InterPro" id="IPR044294">
    <property type="entry name" value="Lipase-like"/>
</dbReference>
<dbReference type="AlphaFoldDB" id="A0A9P8QD35"/>
<dbReference type="PANTHER" id="PTHR12482:SF24">
    <property type="entry name" value="LIPID DROPLET PHOSPHOLIPASE 1"/>
    <property type="match status" value="1"/>
</dbReference>